<dbReference type="Pfam" id="PF03106">
    <property type="entry name" value="WRKY"/>
    <property type="match status" value="2"/>
</dbReference>
<keyword evidence="5" id="KW-0804">Transcription</keyword>
<feature type="domain" description="WRKY" evidence="8">
    <location>
        <begin position="356"/>
        <end position="420"/>
    </location>
</feature>
<evidence type="ECO:0000256" key="5">
    <source>
        <dbReference type="ARBA" id="ARBA00023163"/>
    </source>
</evidence>
<keyword evidence="6" id="KW-0539">Nucleus</keyword>
<comment type="subcellular location">
    <subcellularLocation>
        <location evidence="1">Nucleus</location>
    </subcellularLocation>
</comment>
<dbReference type="Proteomes" id="UP000326396">
    <property type="component" value="Linkage Group LG17"/>
</dbReference>
<dbReference type="FunFam" id="2.20.25.80:FF:000001">
    <property type="entry name" value="WRKY transcription factor 33"/>
    <property type="match status" value="1"/>
</dbReference>
<reference evidence="9 10" key="1">
    <citation type="submission" date="2019-05" db="EMBL/GenBank/DDBJ databases">
        <title>Mikania micrantha, genome provides insights into the molecular mechanism of rapid growth.</title>
        <authorList>
            <person name="Liu B."/>
        </authorList>
    </citation>
    <scope>NUCLEOTIDE SEQUENCE [LARGE SCALE GENOMIC DNA]</scope>
    <source>
        <strain evidence="9">NLD-2019</strain>
        <tissue evidence="9">Leaf</tissue>
    </source>
</reference>
<dbReference type="PANTHER" id="PTHR31221:SF357">
    <property type="entry name" value="WRKY DNA-BINDING PROTEIN 34-RELATED"/>
    <property type="match status" value="1"/>
</dbReference>
<dbReference type="SMART" id="SM00774">
    <property type="entry name" value="WRKY"/>
    <property type="match status" value="2"/>
</dbReference>
<dbReference type="GO" id="GO:0003700">
    <property type="term" value="F:DNA-binding transcription factor activity"/>
    <property type="evidence" value="ECO:0007669"/>
    <property type="project" value="InterPro"/>
</dbReference>
<keyword evidence="10" id="KW-1185">Reference proteome</keyword>
<dbReference type="InterPro" id="IPR003657">
    <property type="entry name" value="WRKY_dom"/>
</dbReference>
<dbReference type="InterPro" id="IPR044810">
    <property type="entry name" value="WRKY_plant"/>
</dbReference>
<feature type="region of interest" description="Disordered" evidence="7">
    <location>
        <begin position="118"/>
        <end position="142"/>
    </location>
</feature>
<evidence type="ECO:0000256" key="6">
    <source>
        <dbReference type="ARBA" id="ARBA00023242"/>
    </source>
</evidence>
<feature type="compositionally biased region" description="Basic and acidic residues" evidence="7">
    <location>
        <begin position="438"/>
        <end position="456"/>
    </location>
</feature>
<dbReference type="PROSITE" id="PS50811">
    <property type="entry name" value="WRKY"/>
    <property type="match status" value="2"/>
</dbReference>
<evidence type="ECO:0000259" key="8">
    <source>
        <dbReference type="PROSITE" id="PS50811"/>
    </source>
</evidence>
<feature type="domain" description="WRKY" evidence="8">
    <location>
        <begin position="544"/>
        <end position="609"/>
    </location>
</feature>
<dbReference type="FunFam" id="2.20.25.80:FF:000006">
    <property type="entry name" value="WRKY transcription factor"/>
    <property type="match status" value="1"/>
</dbReference>
<evidence type="ECO:0000313" key="9">
    <source>
        <dbReference type="EMBL" id="KAD5318016.1"/>
    </source>
</evidence>
<feature type="region of interest" description="Disordered" evidence="7">
    <location>
        <begin position="417"/>
        <end position="456"/>
    </location>
</feature>
<name>A0A5N6NTH6_9ASTR</name>
<dbReference type="OrthoDB" id="1923003at2759"/>
<evidence type="ECO:0000313" key="10">
    <source>
        <dbReference type="Proteomes" id="UP000326396"/>
    </source>
</evidence>
<dbReference type="EMBL" id="SZYD01000009">
    <property type="protein sequence ID" value="KAD5318016.1"/>
    <property type="molecule type" value="Genomic_DNA"/>
</dbReference>
<protein>
    <recommendedName>
        <fullName evidence="8">WRKY domain-containing protein</fullName>
    </recommendedName>
</protein>
<accession>A0A5N6NTH6</accession>
<gene>
    <name evidence="9" type="ORF">E3N88_17962</name>
</gene>
<evidence type="ECO:0000256" key="1">
    <source>
        <dbReference type="ARBA" id="ARBA00004123"/>
    </source>
</evidence>
<proteinExistence type="predicted"/>
<feature type="region of interest" description="Disordered" evidence="7">
    <location>
        <begin position="475"/>
        <end position="519"/>
    </location>
</feature>
<dbReference type="Gene3D" id="2.20.25.80">
    <property type="entry name" value="WRKY domain"/>
    <property type="match status" value="2"/>
</dbReference>
<keyword evidence="3" id="KW-0805">Transcription regulation</keyword>
<comment type="caution">
    <text evidence="9">The sequence shown here is derived from an EMBL/GenBank/DDBJ whole genome shotgun (WGS) entry which is preliminary data.</text>
</comment>
<dbReference type="GO" id="GO:0043565">
    <property type="term" value="F:sequence-specific DNA binding"/>
    <property type="evidence" value="ECO:0007669"/>
    <property type="project" value="InterPro"/>
</dbReference>
<dbReference type="InterPro" id="IPR036576">
    <property type="entry name" value="WRKY_dom_sf"/>
</dbReference>
<evidence type="ECO:0000256" key="4">
    <source>
        <dbReference type="ARBA" id="ARBA00023125"/>
    </source>
</evidence>
<dbReference type="SUPFAM" id="SSF118290">
    <property type="entry name" value="WRKY DNA-binding domain"/>
    <property type="match status" value="2"/>
</dbReference>
<evidence type="ECO:0000256" key="7">
    <source>
        <dbReference type="SAM" id="MobiDB-lite"/>
    </source>
</evidence>
<keyword evidence="4" id="KW-0238">DNA-binding</keyword>
<evidence type="ECO:0000256" key="2">
    <source>
        <dbReference type="ARBA" id="ARBA00022737"/>
    </source>
</evidence>
<dbReference type="PANTHER" id="PTHR31221">
    <property type="entry name" value="WRKY TRANSCRIPTION FACTOR PROTEIN 1-RELATED"/>
    <property type="match status" value="1"/>
</dbReference>
<sequence>MTTYSTVSKHPSNILSSLTFTQHHHVQPQICSAREKVDWFLGLTFEVHGYSSQEDNPTTIVIASDGLRYRKSGHDKLISKSGALDLMGGFDDHGGITGDWMLPSPSPQSFFATMLADETGSQSVPEPANHDNSSDGGFTFLGPDRSIRLENSDVNHTVRKAGEFVDQKTGPRAGLVERMAARTGHNAPKLNTDVIKPVFCAQNQQTQSPYLTLSPSISPTSFLDSPVFLANSLVQPSPTTGKFQLTPNGNNIGNKSKDSFFEESDSISFAFKPFVDSAPLPCDNVNPSFMSAQSIQTNEALIQYGKQFQPQKMNFSLQMTTFEALNGNSDQTPQHYEEHLDDIDADHKINGDITNAISASSDDGYNWRKYGQKQVKGSEYPRSYYKCTHPNCPVKKKVERSFEGHITEIIYKGAHNHPKLDPNCRSGVDSSSDMQGDTSEHAADMQHKGGGHWGRESNFEVTSSAMVMRGQNSHFESSDAVDGSSTFSNEEEDDHATHGSVSLDYDGEGDESESKRRKVEAYAADVSGATRAIREPRVVVQTTSEVDILDDGYRWRKYGQKVVKGNPNPRSYYKCTSTGCTVRKHVERASHDLRSVITTYEGKHNHDVPAARNSSHNNTMVAAQHALSIQPQVQMHVPSRVQNTMPRFEKPPYGQQLDSASTHGYSYNPMSQQGPGGLAHMSEANVEPMFDRGLNLAGGAPIYHQMMKQLPLGYQL</sequence>
<keyword evidence="2" id="KW-0677">Repeat</keyword>
<organism evidence="9 10">
    <name type="scientific">Mikania micrantha</name>
    <name type="common">bitter vine</name>
    <dbReference type="NCBI Taxonomy" id="192012"/>
    <lineage>
        <taxon>Eukaryota</taxon>
        <taxon>Viridiplantae</taxon>
        <taxon>Streptophyta</taxon>
        <taxon>Embryophyta</taxon>
        <taxon>Tracheophyta</taxon>
        <taxon>Spermatophyta</taxon>
        <taxon>Magnoliopsida</taxon>
        <taxon>eudicotyledons</taxon>
        <taxon>Gunneridae</taxon>
        <taxon>Pentapetalae</taxon>
        <taxon>asterids</taxon>
        <taxon>campanulids</taxon>
        <taxon>Asterales</taxon>
        <taxon>Asteraceae</taxon>
        <taxon>Asteroideae</taxon>
        <taxon>Heliantheae alliance</taxon>
        <taxon>Eupatorieae</taxon>
        <taxon>Mikania</taxon>
    </lineage>
</organism>
<feature type="compositionally biased region" description="Polar residues" evidence="7">
    <location>
        <begin position="428"/>
        <end position="437"/>
    </location>
</feature>
<dbReference type="AlphaFoldDB" id="A0A5N6NTH6"/>
<evidence type="ECO:0000256" key="3">
    <source>
        <dbReference type="ARBA" id="ARBA00023015"/>
    </source>
</evidence>
<dbReference type="GO" id="GO:0005634">
    <property type="term" value="C:nucleus"/>
    <property type="evidence" value="ECO:0007669"/>
    <property type="project" value="UniProtKB-SubCell"/>
</dbReference>